<dbReference type="PANTHER" id="PTHR42840">
    <property type="entry name" value="NAD(P)-BINDING ROSSMANN-FOLD SUPERFAMILY PROTEIN-RELATED"/>
    <property type="match status" value="1"/>
</dbReference>
<evidence type="ECO:0000259" key="4">
    <source>
        <dbReference type="Pfam" id="PF22725"/>
    </source>
</evidence>
<dbReference type="PANTHER" id="PTHR42840:SF3">
    <property type="entry name" value="BINDING ROSSMANN FOLD OXIDOREDUCTASE, PUTATIVE (AFU_ORTHOLOGUE AFUA_2G10240)-RELATED"/>
    <property type="match status" value="1"/>
</dbReference>
<protein>
    <submittedName>
        <fullName evidence="5">Gfo/Idh/MocA family oxidoreductase</fullName>
    </submittedName>
</protein>
<feature type="domain" description="Gfo/Idh/MocA-like oxidoreductase N-terminal" evidence="3">
    <location>
        <begin position="1"/>
        <end position="118"/>
    </location>
</feature>
<dbReference type="RefSeq" id="WP_394845446.1">
    <property type="nucleotide sequence ID" value="NZ_CP089982.1"/>
</dbReference>
<dbReference type="Pfam" id="PF01408">
    <property type="entry name" value="GFO_IDH_MocA"/>
    <property type="match status" value="1"/>
</dbReference>
<evidence type="ECO:0000313" key="6">
    <source>
        <dbReference type="Proteomes" id="UP001379533"/>
    </source>
</evidence>
<keyword evidence="2" id="KW-0560">Oxidoreductase</keyword>
<reference evidence="5 6" key="1">
    <citation type="submission" date="2021-12" db="EMBL/GenBank/DDBJ databases">
        <title>Discovery of the Pendulisporaceae a myxobacterial family with distinct sporulation behavior and unique specialized metabolism.</title>
        <authorList>
            <person name="Garcia R."/>
            <person name="Popoff A."/>
            <person name="Bader C.D."/>
            <person name="Loehr J."/>
            <person name="Walesch S."/>
            <person name="Walt C."/>
            <person name="Boldt J."/>
            <person name="Bunk B."/>
            <person name="Haeckl F.J.F.P.J."/>
            <person name="Gunesch A.P."/>
            <person name="Birkelbach J."/>
            <person name="Nuebel U."/>
            <person name="Pietschmann T."/>
            <person name="Bach T."/>
            <person name="Mueller R."/>
        </authorList>
    </citation>
    <scope>NUCLEOTIDE SEQUENCE [LARGE SCALE GENOMIC DNA]</scope>
    <source>
        <strain evidence="5 6">MSr12523</strain>
    </source>
</reference>
<accession>A0ABZ2KEP9</accession>
<dbReference type="SUPFAM" id="SSF55347">
    <property type="entry name" value="Glyceraldehyde-3-phosphate dehydrogenase-like, C-terminal domain"/>
    <property type="match status" value="1"/>
</dbReference>
<sequence>MRIGLAGVGLIGSFHAKTLRQLSGVDTLLIADVNAERARQVAGPLGAQALARVEDLFTAKLDGLVIAAATDAHPGLIIRAVEAGIPVFCEKPVAPTLGETLTVLKHVEKTQVPVQIGFQRRFDPGYIAAREAIQSGRLGWVHTLRACTLDEGPPPPEYVPTSGGIFRDCSIHDFDILRWVTGREIVSVYATGANRGDAYIRDAGDFDTAAVLLTFDDGTLAVVSATMYNTMGYDVRLEALGSKQSIAVGLDDRTPIRSVEPHVRYPGGTPYPGFIDRFGKAYERELAVFLDVAARRIETPCSAADGLAAFLVADACELSRREKRSVQMPEVRS</sequence>
<dbReference type="Gene3D" id="3.40.50.720">
    <property type="entry name" value="NAD(P)-binding Rossmann-like Domain"/>
    <property type="match status" value="1"/>
</dbReference>
<dbReference type="Pfam" id="PF22725">
    <property type="entry name" value="GFO_IDH_MocA_C3"/>
    <property type="match status" value="1"/>
</dbReference>
<name>A0ABZ2KEP9_9BACT</name>
<evidence type="ECO:0000256" key="1">
    <source>
        <dbReference type="ARBA" id="ARBA00010928"/>
    </source>
</evidence>
<dbReference type="Proteomes" id="UP001379533">
    <property type="component" value="Chromosome"/>
</dbReference>
<proteinExistence type="inferred from homology"/>
<comment type="similarity">
    <text evidence="1">Belongs to the Gfo/Idh/MocA family.</text>
</comment>
<evidence type="ECO:0000313" key="5">
    <source>
        <dbReference type="EMBL" id="WXA94836.1"/>
    </source>
</evidence>
<dbReference type="SUPFAM" id="SSF51735">
    <property type="entry name" value="NAD(P)-binding Rossmann-fold domains"/>
    <property type="match status" value="1"/>
</dbReference>
<evidence type="ECO:0000259" key="3">
    <source>
        <dbReference type="Pfam" id="PF01408"/>
    </source>
</evidence>
<keyword evidence="6" id="KW-1185">Reference proteome</keyword>
<dbReference type="InterPro" id="IPR000683">
    <property type="entry name" value="Gfo/Idh/MocA-like_OxRdtase_N"/>
</dbReference>
<dbReference type="Gene3D" id="3.30.360.10">
    <property type="entry name" value="Dihydrodipicolinate Reductase, domain 2"/>
    <property type="match status" value="1"/>
</dbReference>
<dbReference type="InterPro" id="IPR036291">
    <property type="entry name" value="NAD(P)-bd_dom_sf"/>
</dbReference>
<evidence type="ECO:0000256" key="2">
    <source>
        <dbReference type="ARBA" id="ARBA00023002"/>
    </source>
</evidence>
<gene>
    <name evidence="5" type="ORF">LZC95_51495</name>
</gene>
<organism evidence="5 6">
    <name type="scientific">Pendulispora brunnea</name>
    <dbReference type="NCBI Taxonomy" id="2905690"/>
    <lineage>
        <taxon>Bacteria</taxon>
        <taxon>Pseudomonadati</taxon>
        <taxon>Myxococcota</taxon>
        <taxon>Myxococcia</taxon>
        <taxon>Myxococcales</taxon>
        <taxon>Sorangiineae</taxon>
        <taxon>Pendulisporaceae</taxon>
        <taxon>Pendulispora</taxon>
    </lineage>
</organism>
<dbReference type="EMBL" id="CP089982">
    <property type="protein sequence ID" value="WXA94836.1"/>
    <property type="molecule type" value="Genomic_DNA"/>
</dbReference>
<dbReference type="InterPro" id="IPR055170">
    <property type="entry name" value="GFO_IDH_MocA-like_dom"/>
</dbReference>
<feature type="domain" description="GFO/IDH/MocA-like oxidoreductase" evidence="4">
    <location>
        <begin position="127"/>
        <end position="246"/>
    </location>
</feature>